<dbReference type="SUPFAM" id="SSF46894">
    <property type="entry name" value="C-terminal effector domain of the bipartite response regulators"/>
    <property type="match status" value="1"/>
</dbReference>
<evidence type="ECO:0000313" key="6">
    <source>
        <dbReference type="EMBL" id="MCC9628630.1"/>
    </source>
</evidence>
<keyword evidence="7" id="KW-1185">Reference proteome</keyword>
<keyword evidence="1" id="KW-0805">Transcription regulation</keyword>
<dbReference type="GO" id="GO:0016987">
    <property type="term" value="F:sigma factor activity"/>
    <property type="evidence" value="ECO:0007669"/>
    <property type="project" value="UniProtKB-KW"/>
</dbReference>
<proteinExistence type="predicted"/>
<keyword evidence="2" id="KW-0731">Sigma factor</keyword>
<dbReference type="SUPFAM" id="SSF88946">
    <property type="entry name" value="Sigma2 domain of RNA polymerase sigma factors"/>
    <property type="match status" value="1"/>
</dbReference>
<dbReference type="GO" id="GO:0006352">
    <property type="term" value="P:DNA-templated transcription initiation"/>
    <property type="evidence" value="ECO:0007669"/>
    <property type="project" value="InterPro"/>
</dbReference>
<comment type="caution">
    <text evidence="6">The sequence shown here is derived from an EMBL/GenBank/DDBJ whole genome shotgun (WGS) entry which is preliminary data.</text>
</comment>
<dbReference type="Gene3D" id="1.10.1740.10">
    <property type="match status" value="1"/>
</dbReference>
<evidence type="ECO:0000313" key="7">
    <source>
        <dbReference type="Proteomes" id="UP001139103"/>
    </source>
</evidence>
<dbReference type="GO" id="GO:0003677">
    <property type="term" value="F:DNA binding"/>
    <property type="evidence" value="ECO:0007669"/>
    <property type="project" value="UniProtKB-KW"/>
</dbReference>
<dbReference type="InterPro" id="IPR013325">
    <property type="entry name" value="RNA_pol_sigma_r2"/>
</dbReference>
<feature type="domain" description="RNA polymerase sigma-70 ECF-like HTH" evidence="5">
    <location>
        <begin position="10"/>
        <end position="198"/>
    </location>
</feature>
<dbReference type="PANTHER" id="PTHR43133">
    <property type="entry name" value="RNA POLYMERASE ECF-TYPE SIGMA FACTO"/>
    <property type="match status" value="1"/>
</dbReference>
<dbReference type="InterPro" id="IPR036388">
    <property type="entry name" value="WH-like_DNA-bd_sf"/>
</dbReference>
<name>A0A9X1SF30_9BACT</name>
<sequence>MHGESSEEEIQAFIQGDPDAIEQMWDAYRDRLFALAKRKLGAKQSRVADEEDVAISAFTSMVRMANEGKLEKIADHQDLWGLFATVVVRKAYARIRYNKAAKRGGGAVRGESIFENPAAGAERNGLAQFDAEQLTPETEAIAEEEFCRLLSKLTDVEREIALMKMEGSTNEEIAEKLNCSTRRITRKLTLIRERWADESQT</sequence>
<protein>
    <submittedName>
        <fullName evidence="6">Sigma-70 family RNA polymerase sigma factor</fullName>
    </submittedName>
</protein>
<evidence type="ECO:0000256" key="2">
    <source>
        <dbReference type="ARBA" id="ARBA00023082"/>
    </source>
</evidence>
<evidence type="ECO:0000256" key="3">
    <source>
        <dbReference type="ARBA" id="ARBA00023125"/>
    </source>
</evidence>
<dbReference type="PANTHER" id="PTHR43133:SF8">
    <property type="entry name" value="RNA POLYMERASE SIGMA FACTOR HI_1459-RELATED"/>
    <property type="match status" value="1"/>
</dbReference>
<dbReference type="AlphaFoldDB" id="A0A9X1SF30"/>
<evidence type="ECO:0000259" key="5">
    <source>
        <dbReference type="Pfam" id="PF07638"/>
    </source>
</evidence>
<keyword evidence="4" id="KW-0804">Transcription</keyword>
<keyword evidence="3" id="KW-0238">DNA-binding</keyword>
<dbReference type="RefSeq" id="WP_230218049.1">
    <property type="nucleotide sequence ID" value="NZ_JAJKFT010000004.1"/>
</dbReference>
<dbReference type="EMBL" id="JAJKFT010000004">
    <property type="protein sequence ID" value="MCC9628630.1"/>
    <property type="molecule type" value="Genomic_DNA"/>
</dbReference>
<accession>A0A9X1SF30</accession>
<reference evidence="6" key="1">
    <citation type="submission" date="2021-11" db="EMBL/GenBank/DDBJ databases">
        <title>Genome sequence.</title>
        <authorList>
            <person name="Sun Q."/>
        </authorList>
    </citation>
    <scope>NUCLEOTIDE SEQUENCE</scope>
    <source>
        <strain evidence="6">JC732</strain>
    </source>
</reference>
<dbReference type="Proteomes" id="UP001139103">
    <property type="component" value="Unassembled WGS sequence"/>
</dbReference>
<evidence type="ECO:0000256" key="1">
    <source>
        <dbReference type="ARBA" id="ARBA00023015"/>
    </source>
</evidence>
<dbReference type="Gene3D" id="1.10.10.10">
    <property type="entry name" value="Winged helix-like DNA-binding domain superfamily/Winged helix DNA-binding domain"/>
    <property type="match status" value="1"/>
</dbReference>
<dbReference type="Pfam" id="PF07638">
    <property type="entry name" value="Sigma70_ECF"/>
    <property type="match status" value="1"/>
</dbReference>
<dbReference type="InterPro" id="IPR039425">
    <property type="entry name" value="RNA_pol_sigma-70-like"/>
</dbReference>
<gene>
    <name evidence="6" type="ORF">LOC68_09490</name>
</gene>
<dbReference type="InterPro" id="IPR053812">
    <property type="entry name" value="HTH_Sigma70_ECF-like"/>
</dbReference>
<organism evidence="6 7">
    <name type="scientific">Blastopirellula sediminis</name>
    <dbReference type="NCBI Taxonomy" id="2894196"/>
    <lineage>
        <taxon>Bacteria</taxon>
        <taxon>Pseudomonadati</taxon>
        <taxon>Planctomycetota</taxon>
        <taxon>Planctomycetia</taxon>
        <taxon>Pirellulales</taxon>
        <taxon>Pirellulaceae</taxon>
        <taxon>Blastopirellula</taxon>
    </lineage>
</organism>
<dbReference type="InterPro" id="IPR016032">
    <property type="entry name" value="Sig_transdc_resp-reg_C-effctor"/>
</dbReference>
<dbReference type="NCBIfam" id="TIGR02937">
    <property type="entry name" value="sigma70-ECF"/>
    <property type="match status" value="1"/>
</dbReference>
<dbReference type="InterPro" id="IPR014284">
    <property type="entry name" value="RNA_pol_sigma-70_dom"/>
</dbReference>
<evidence type="ECO:0000256" key="4">
    <source>
        <dbReference type="ARBA" id="ARBA00023163"/>
    </source>
</evidence>